<dbReference type="Gene3D" id="3.40.50.880">
    <property type="match status" value="1"/>
</dbReference>
<dbReference type="InterPro" id="IPR050472">
    <property type="entry name" value="Anth_synth/Amidotransfase"/>
</dbReference>
<dbReference type="CDD" id="cd01743">
    <property type="entry name" value="GATase1_Anthranilate_Synthase"/>
    <property type="match status" value="1"/>
</dbReference>
<dbReference type="PRINTS" id="PR00097">
    <property type="entry name" value="ANTSNTHASEII"/>
</dbReference>
<dbReference type="FunFam" id="3.40.50.880:FF:000003">
    <property type="entry name" value="Anthranilate synthase component II"/>
    <property type="match status" value="1"/>
</dbReference>
<organism evidence="3 4">
    <name type="scientific">Pseudomonas amygdali pv. ulmi</name>
    <dbReference type="NCBI Taxonomy" id="251720"/>
    <lineage>
        <taxon>Bacteria</taxon>
        <taxon>Pseudomonadati</taxon>
        <taxon>Pseudomonadota</taxon>
        <taxon>Gammaproteobacteria</taxon>
        <taxon>Pseudomonadales</taxon>
        <taxon>Pseudomonadaceae</taxon>
        <taxon>Pseudomonas</taxon>
        <taxon>Pseudomonas amygdali</taxon>
    </lineage>
</organism>
<sequence length="197" mass="21863">MKVFLIDAYDSFVFIISQYLEELGLETRVERHDVPDLIACIEAFAPDFCVLGPGPGHPADVGYIELIQHFQGRAKRCLPLLGVCLGHQALGLAYGAQICRAPHVMHGKVSEISNDGRGVYAHTEGHAIRATRYHSLMISDQGLPDCLEVTSRSADDGYIMGVRHRELAVEGVQFHPESILTENGLDLFRSFIKQYVQ</sequence>
<dbReference type="EMBL" id="LJRQ01000191">
    <property type="protein sequence ID" value="KPZ12673.1"/>
    <property type="molecule type" value="Genomic_DNA"/>
</dbReference>
<dbReference type="GO" id="GO:0005829">
    <property type="term" value="C:cytosol"/>
    <property type="evidence" value="ECO:0007669"/>
    <property type="project" value="TreeGrafter"/>
</dbReference>
<dbReference type="PRINTS" id="PR00096">
    <property type="entry name" value="GATASE"/>
</dbReference>
<feature type="domain" description="Glutamine amidotransferase" evidence="2">
    <location>
        <begin position="5"/>
        <end position="193"/>
    </location>
</feature>
<dbReference type="OrthoDB" id="9786812at2"/>
<reference evidence="3 4" key="1">
    <citation type="submission" date="2015-09" db="EMBL/GenBank/DDBJ databases">
        <title>Genome announcement of multiple Pseudomonas syringae strains.</title>
        <authorList>
            <person name="Thakur S."/>
            <person name="Wang P.W."/>
            <person name="Gong Y."/>
            <person name="Weir B.S."/>
            <person name="Guttman D.S."/>
        </authorList>
    </citation>
    <scope>NUCLEOTIDE SEQUENCE [LARGE SCALE GENOMIC DNA]</scope>
    <source>
        <strain evidence="3 4">ICMP3962</strain>
    </source>
</reference>
<proteinExistence type="predicted"/>
<dbReference type="PROSITE" id="PS51273">
    <property type="entry name" value="GATASE_TYPE_1"/>
    <property type="match status" value="1"/>
</dbReference>
<dbReference type="Proteomes" id="UP000050266">
    <property type="component" value="Unassembled WGS sequence"/>
</dbReference>
<dbReference type="PANTHER" id="PTHR43418">
    <property type="entry name" value="MULTIFUNCTIONAL TRYPTOPHAN BIOSYNTHESIS PROTEIN-RELATED"/>
    <property type="match status" value="1"/>
</dbReference>
<dbReference type="InterPro" id="IPR017926">
    <property type="entry name" value="GATASE"/>
</dbReference>
<dbReference type="PANTHER" id="PTHR43418:SF4">
    <property type="entry name" value="MULTIFUNCTIONAL TRYPTOPHAN BIOSYNTHESIS PROTEIN"/>
    <property type="match status" value="1"/>
</dbReference>
<accession>A0A0N8TD58</accession>
<dbReference type="PATRIC" id="fig|251720.4.peg.2850"/>
<dbReference type="AlphaFoldDB" id="A0A0N8TD58"/>
<dbReference type="NCBIfam" id="TIGR00566">
    <property type="entry name" value="trpG_papA"/>
    <property type="match status" value="1"/>
</dbReference>
<gene>
    <name evidence="3" type="ORF">ALO41_200288</name>
</gene>
<dbReference type="Pfam" id="PF00117">
    <property type="entry name" value="GATase"/>
    <property type="match status" value="1"/>
</dbReference>
<protein>
    <recommendedName>
        <fullName evidence="2">Glutamine amidotransferase domain-containing protein</fullName>
    </recommendedName>
</protein>
<name>A0A0N8TD58_PSEA0</name>
<dbReference type="GO" id="GO:0000162">
    <property type="term" value="P:L-tryptophan biosynthetic process"/>
    <property type="evidence" value="ECO:0007669"/>
    <property type="project" value="TreeGrafter"/>
</dbReference>
<evidence type="ECO:0000259" key="2">
    <source>
        <dbReference type="Pfam" id="PF00117"/>
    </source>
</evidence>
<dbReference type="GO" id="GO:0004049">
    <property type="term" value="F:anthranilate synthase activity"/>
    <property type="evidence" value="ECO:0007669"/>
    <property type="project" value="TreeGrafter"/>
</dbReference>
<dbReference type="InterPro" id="IPR006221">
    <property type="entry name" value="TrpG/PapA_dom"/>
</dbReference>
<comment type="caution">
    <text evidence="3">The sequence shown here is derived from an EMBL/GenBank/DDBJ whole genome shotgun (WGS) entry which is preliminary data.</text>
</comment>
<evidence type="ECO:0000313" key="4">
    <source>
        <dbReference type="Proteomes" id="UP000050266"/>
    </source>
</evidence>
<dbReference type="PRINTS" id="PR00099">
    <property type="entry name" value="CPSGATASE"/>
</dbReference>
<dbReference type="InterPro" id="IPR029062">
    <property type="entry name" value="Class_I_gatase-like"/>
</dbReference>
<dbReference type="RefSeq" id="WP_003344305.1">
    <property type="nucleotide sequence ID" value="NZ_LIHQ01000206.1"/>
</dbReference>
<dbReference type="SUPFAM" id="SSF52317">
    <property type="entry name" value="Class I glutamine amidotransferase-like"/>
    <property type="match status" value="1"/>
</dbReference>
<evidence type="ECO:0000313" key="3">
    <source>
        <dbReference type="EMBL" id="KPZ12673.1"/>
    </source>
</evidence>
<keyword evidence="1" id="KW-0315">Glutamine amidotransferase</keyword>
<evidence type="ECO:0000256" key="1">
    <source>
        <dbReference type="ARBA" id="ARBA00022962"/>
    </source>
</evidence>